<reference evidence="2 3" key="1">
    <citation type="submission" date="2018-12" db="EMBL/GenBank/DDBJ databases">
        <authorList>
            <consortium name="Pathogen Informatics"/>
        </authorList>
    </citation>
    <scope>NUCLEOTIDE SEQUENCE [LARGE SCALE GENOMIC DNA]</scope>
    <source>
        <strain evidence="2 3">NCTC12742</strain>
    </source>
</reference>
<accession>A0A448VL91</accession>
<evidence type="ECO:0000256" key="1">
    <source>
        <dbReference type="SAM" id="Phobius"/>
    </source>
</evidence>
<feature type="transmembrane region" description="Helical" evidence="1">
    <location>
        <begin position="6"/>
        <end position="29"/>
    </location>
</feature>
<evidence type="ECO:0000313" key="2">
    <source>
        <dbReference type="EMBL" id="VEJ50521.1"/>
    </source>
</evidence>
<sequence>MLNRFVPIFAVIGFLSTIGYLGLIFWTVYSRLKKYRHPAVYNRINNKTH</sequence>
<dbReference type="RefSeq" id="WP_004282673.1">
    <property type="nucleotide sequence ID" value="NZ_CAUJRG010000002.1"/>
</dbReference>
<dbReference type="Proteomes" id="UP000272771">
    <property type="component" value="Chromosome"/>
</dbReference>
<dbReference type="EMBL" id="LR134533">
    <property type="protein sequence ID" value="VEJ50521.1"/>
    <property type="molecule type" value="Genomic_DNA"/>
</dbReference>
<dbReference type="AlphaFoldDB" id="A0A448VL91"/>
<proteinExistence type="predicted"/>
<keyword evidence="1" id="KW-0812">Transmembrane</keyword>
<keyword evidence="1" id="KW-1133">Transmembrane helix</keyword>
<organism evidence="2 3">
    <name type="scientific">Neisseria weaveri</name>
    <dbReference type="NCBI Taxonomy" id="28091"/>
    <lineage>
        <taxon>Bacteria</taxon>
        <taxon>Pseudomonadati</taxon>
        <taxon>Pseudomonadota</taxon>
        <taxon>Betaproteobacteria</taxon>
        <taxon>Neisseriales</taxon>
        <taxon>Neisseriaceae</taxon>
        <taxon>Neisseria</taxon>
    </lineage>
</organism>
<evidence type="ECO:0000313" key="3">
    <source>
        <dbReference type="Proteomes" id="UP000272771"/>
    </source>
</evidence>
<protein>
    <submittedName>
        <fullName evidence="2">Uncharacterized protein</fullName>
    </submittedName>
</protein>
<gene>
    <name evidence="2" type="ORF">NCTC12742_00737</name>
</gene>
<keyword evidence="3" id="KW-1185">Reference proteome</keyword>
<keyword evidence="1" id="KW-0472">Membrane</keyword>
<name>A0A448VL91_9NEIS</name>